<feature type="binding site" evidence="8">
    <location>
        <position position="202"/>
    </location>
    <ligand>
        <name>Zn(2+)</name>
        <dbReference type="ChEBI" id="CHEBI:29105"/>
    </ligand>
</feature>
<gene>
    <name evidence="12" type="ORF">C7M61_004115</name>
</gene>
<keyword evidence="6" id="KW-0520">NAD</keyword>
<keyword evidence="4 10" id="KW-0812">Transmembrane</keyword>
<dbReference type="InterPro" id="IPR010482">
    <property type="entry name" value="TECPR1-like_DysF"/>
</dbReference>
<keyword evidence="13" id="KW-1185">Reference proteome</keyword>
<keyword evidence="8" id="KW-0479">Metal-binding</keyword>
<evidence type="ECO:0000313" key="13">
    <source>
        <dbReference type="Proteomes" id="UP000241107"/>
    </source>
</evidence>
<dbReference type="GeneID" id="36567503"/>
<evidence type="ECO:0000256" key="3">
    <source>
        <dbReference type="ARBA" id="ARBA00022679"/>
    </source>
</evidence>
<evidence type="ECO:0000256" key="6">
    <source>
        <dbReference type="ARBA" id="ARBA00023027"/>
    </source>
</evidence>
<dbReference type="GO" id="GO:0005778">
    <property type="term" value="C:peroxisomal membrane"/>
    <property type="evidence" value="ECO:0007669"/>
    <property type="project" value="TreeGrafter"/>
</dbReference>
<evidence type="ECO:0000256" key="1">
    <source>
        <dbReference type="ARBA" id="ARBA00004141"/>
    </source>
</evidence>
<organism evidence="12 13">
    <name type="scientific">Candidozyma pseudohaemuli</name>
    <dbReference type="NCBI Taxonomy" id="418784"/>
    <lineage>
        <taxon>Eukaryota</taxon>
        <taxon>Fungi</taxon>
        <taxon>Dikarya</taxon>
        <taxon>Ascomycota</taxon>
        <taxon>Saccharomycotina</taxon>
        <taxon>Pichiomycetes</taxon>
        <taxon>Metschnikowiaceae</taxon>
        <taxon>Candidozyma</taxon>
    </lineage>
</organism>
<dbReference type="STRING" id="418784.A0A2P7YJZ2"/>
<dbReference type="InterPro" id="IPR003000">
    <property type="entry name" value="Sirtuin"/>
</dbReference>
<dbReference type="Proteomes" id="UP000241107">
    <property type="component" value="Unassembled WGS sequence"/>
</dbReference>
<comment type="caution">
    <text evidence="12">The sequence shown here is derived from an EMBL/GenBank/DDBJ whole genome shotgun (WGS) entry which is preliminary data.</text>
</comment>
<accession>A0A2P7YJZ2</accession>
<dbReference type="Pfam" id="PF06398">
    <property type="entry name" value="Pex24p"/>
    <property type="match status" value="1"/>
</dbReference>
<dbReference type="InterPro" id="IPR026591">
    <property type="entry name" value="Sirtuin_cat_small_dom_sf"/>
</dbReference>
<keyword evidence="3" id="KW-0808">Transferase</keyword>
<dbReference type="Gene3D" id="3.40.50.1220">
    <property type="entry name" value="TPP-binding domain"/>
    <property type="match status" value="1"/>
</dbReference>
<dbReference type="GO" id="GO:0046872">
    <property type="term" value="F:metal ion binding"/>
    <property type="evidence" value="ECO:0007669"/>
    <property type="project" value="UniProtKB-KW"/>
</dbReference>
<feature type="region of interest" description="Disordered" evidence="9">
    <location>
        <begin position="370"/>
        <end position="398"/>
    </location>
</feature>
<dbReference type="Gene3D" id="3.30.1600.10">
    <property type="entry name" value="SIR2/SIRT2 'Small Domain"/>
    <property type="match status" value="1"/>
</dbReference>
<dbReference type="Pfam" id="PF02146">
    <property type="entry name" value="SIR2"/>
    <property type="match status" value="2"/>
</dbReference>
<dbReference type="GO" id="GO:0016740">
    <property type="term" value="F:transferase activity"/>
    <property type="evidence" value="ECO:0007669"/>
    <property type="project" value="UniProtKB-KW"/>
</dbReference>
<feature type="transmembrane region" description="Helical" evidence="10">
    <location>
        <begin position="758"/>
        <end position="778"/>
    </location>
</feature>
<feature type="binding site" evidence="8">
    <location>
        <position position="205"/>
    </location>
    <ligand>
        <name>Zn(2+)</name>
        <dbReference type="ChEBI" id="CHEBI:29105"/>
    </ligand>
</feature>
<dbReference type="GO" id="GO:0007031">
    <property type="term" value="P:peroxisome organization"/>
    <property type="evidence" value="ECO:0007669"/>
    <property type="project" value="UniProtKB-ARBA"/>
</dbReference>
<feature type="binding site" evidence="8">
    <location>
        <position position="180"/>
    </location>
    <ligand>
        <name>Zn(2+)</name>
        <dbReference type="ChEBI" id="CHEBI:29105"/>
    </ligand>
</feature>
<evidence type="ECO:0000256" key="8">
    <source>
        <dbReference type="PROSITE-ProRule" id="PRU00236"/>
    </source>
</evidence>
<feature type="compositionally biased region" description="Basic and acidic residues" evidence="9">
    <location>
        <begin position="370"/>
        <end position="384"/>
    </location>
</feature>
<comment type="similarity">
    <text evidence="2">Belongs to the sirtuin family. Class I subfamily.</text>
</comment>
<feature type="transmembrane region" description="Helical" evidence="10">
    <location>
        <begin position="733"/>
        <end position="752"/>
    </location>
</feature>
<dbReference type="PANTHER" id="PTHR28304">
    <property type="entry name" value="PEROXISOMAL MEMBRANE PROTEIN PEX29"/>
    <property type="match status" value="1"/>
</dbReference>
<keyword evidence="7 10" id="KW-0472">Membrane</keyword>
<dbReference type="InterPro" id="IPR052816">
    <property type="entry name" value="Peroxisomal_Membrane_PEX28-32"/>
</dbReference>
<evidence type="ECO:0000256" key="4">
    <source>
        <dbReference type="ARBA" id="ARBA00022692"/>
    </source>
</evidence>
<dbReference type="InterPro" id="IPR026590">
    <property type="entry name" value="Ssirtuin_cat_dom"/>
</dbReference>
<reference evidence="12 13" key="1">
    <citation type="submission" date="2018-03" db="EMBL/GenBank/DDBJ databases">
        <title>Candida pseudohaemulonii genome assembly and annotation.</title>
        <authorList>
            <person name="Munoz J.F."/>
            <person name="Gade L.G."/>
            <person name="Chow N.A."/>
            <person name="Litvintseva A.P."/>
            <person name="Loparev V.N."/>
            <person name="Cuomo C.A."/>
        </authorList>
    </citation>
    <scope>NUCLEOTIDE SEQUENCE [LARGE SCALE GENOMIC DNA]</scope>
    <source>
        <strain evidence="12 13">B12108</strain>
    </source>
</reference>
<evidence type="ECO:0000256" key="9">
    <source>
        <dbReference type="SAM" id="MobiDB-lite"/>
    </source>
</evidence>
<sequence>MKSVNLLEGTSADDTVRLHEVAKTIYKARKSVILTGAGISCNAGIPDFRSDDGLYNIVKAKYPQSFIKGQDLFDISLFRNQETLLIFCTFMEGLYKHSLAAKATETHRFIKTLKDKNKLLRCYTQNIDSLEKRIDLNCGIDPQEFNEIDNGAGKLFRENWKSLDVVQLHGNLHKLLCTQCFKHYDWTPDAQQKLEQGENPECENCYLKYQERLYSGKRLTGSIGVLRPDIVLYGENHPQSEMLTRGLNIDLGFKSDCLLIMGTSLKVDGVKKLVRSLAKSIHDRGGKVIFINKLPLPKQWTSLVDYEVLSDCDDFVRQLKREIPDLFLTQEQLDSKKLKYSTMTPKSIKKEVLLDIKKEAIATMQNIKQELKQESSEPEVKNDDAELLTPPTTPSKQRTIVLPKTRPSLKRKNSGSVKRLPTPASSFCEPIKVESDSEVETEDDTPLQDISESKLNCGTYKPLIRMDLYSNVLENMLVAEQTKAADDMVAQSGLLDTETALQKEPEKAEGAAKKVAEEHSKAVESPISSYWYLDDDTTRANQQFSDRIMEKLLSVMIVDEVDGQQKLLPMRTAMQKERPPFSMSVMNTNSTQLAQKASPMFEGFDAIFMCFSWHNPYYTVGILLLITHAILRPQLFALFLPAFILVRYMFPSYLRLYPSDNTFVDGRYLKRNPFPHTGKALGKFKSPKPAPMYSKEYLMNFTDMQNHIVPYIRLHDSLIEWGQHYFLFEDQKLSTIVFLILLFLIGFNLYILPIVTPLILRVVSIQAILIALTWAVFISSHPVVNNKILDLLETEEARLARLDRTDKAEKYLMTYISDAPEDELKCELEIFELQQYNLTAKAWKPVGYTKDFYSLNHPDRILKSEENDGSENDLFDAPFNEHAEPRVVLVATLSEIRAPLGWKFVDSRWSIDLDPHLWVVDNCIMDLVSVDDEEKWVYDAVVKEDEPAGNIYRRRRWYRYSQRQAINKKGKEKAETEQQDLHE</sequence>
<evidence type="ECO:0000256" key="10">
    <source>
        <dbReference type="SAM" id="Phobius"/>
    </source>
</evidence>
<protein>
    <recommendedName>
        <fullName evidence="11">Deacetylase sirtuin-type domain-containing protein</fullName>
    </recommendedName>
</protein>
<dbReference type="PANTHER" id="PTHR28304:SF2">
    <property type="entry name" value="PEROXISOMAL MEMBRANE PROTEIN PEX29"/>
    <property type="match status" value="1"/>
</dbReference>
<dbReference type="GO" id="GO:0070403">
    <property type="term" value="F:NAD+ binding"/>
    <property type="evidence" value="ECO:0007669"/>
    <property type="project" value="InterPro"/>
</dbReference>
<evidence type="ECO:0000256" key="2">
    <source>
        <dbReference type="ARBA" id="ARBA00006924"/>
    </source>
</evidence>
<dbReference type="RefSeq" id="XP_024712411.1">
    <property type="nucleotide sequence ID" value="XM_024859439.1"/>
</dbReference>
<dbReference type="SUPFAM" id="SSF52467">
    <property type="entry name" value="DHS-like NAD/FAD-binding domain"/>
    <property type="match status" value="1"/>
</dbReference>
<dbReference type="AlphaFoldDB" id="A0A2P7YJZ2"/>
<dbReference type="EMBL" id="PYFQ01000012">
    <property type="protein sequence ID" value="PSK36291.1"/>
    <property type="molecule type" value="Genomic_DNA"/>
</dbReference>
<dbReference type="PROSITE" id="PS50305">
    <property type="entry name" value="SIRTUIN"/>
    <property type="match status" value="1"/>
</dbReference>
<feature type="domain" description="Deacetylase sirtuin-type" evidence="11">
    <location>
        <begin position="11"/>
        <end position="336"/>
    </location>
</feature>
<evidence type="ECO:0000313" key="12">
    <source>
        <dbReference type="EMBL" id="PSK36291.1"/>
    </source>
</evidence>
<evidence type="ECO:0000256" key="7">
    <source>
        <dbReference type="ARBA" id="ARBA00023136"/>
    </source>
</evidence>
<dbReference type="InterPro" id="IPR029035">
    <property type="entry name" value="DHS-like_NAD/FAD-binding_dom"/>
</dbReference>
<comment type="subcellular location">
    <subcellularLocation>
        <location evidence="1">Membrane</location>
        <topology evidence="1">Multi-pass membrane protein</topology>
    </subcellularLocation>
</comment>
<feature type="transmembrane region" description="Helical" evidence="10">
    <location>
        <begin position="617"/>
        <end position="646"/>
    </location>
</feature>
<feature type="binding site" evidence="8">
    <location>
        <position position="177"/>
    </location>
    <ligand>
        <name>Zn(2+)</name>
        <dbReference type="ChEBI" id="CHEBI:29105"/>
    </ligand>
</feature>
<name>A0A2P7YJZ2_9ASCO</name>
<proteinExistence type="inferred from homology"/>
<dbReference type="OrthoDB" id="2919105at2759"/>
<evidence type="ECO:0000256" key="5">
    <source>
        <dbReference type="ARBA" id="ARBA00022989"/>
    </source>
</evidence>
<feature type="active site" description="Proton acceptor" evidence="8">
    <location>
        <position position="169"/>
    </location>
</feature>
<dbReference type="VEuPathDB" id="FungiDB:C7M61_004115"/>
<keyword evidence="5 10" id="KW-1133">Transmembrane helix</keyword>
<keyword evidence="8" id="KW-0862">Zinc</keyword>
<evidence type="ECO:0000259" key="11">
    <source>
        <dbReference type="PROSITE" id="PS50305"/>
    </source>
</evidence>